<dbReference type="Proteomes" id="UP000179807">
    <property type="component" value="Unassembled WGS sequence"/>
</dbReference>
<comment type="caution">
    <text evidence="1">The sequence shown here is derived from an EMBL/GenBank/DDBJ whole genome shotgun (WGS) entry which is preliminary data.</text>
</comment>
<dbReference type="RefSeq" id="XP_068362965.1">
    <property type="nucleotide sequence ID" value="XM_068501765.1"/>
</dbReference>
<evidence type="ECO:0000313" key="1">
    <source>
        <dbReference type="EMBL" id="OHT09829.1"/>
    </source>
</evidence>
<evidence type="ECO:0000313" key="2">
    <source>
        <dbReference type="Proteomes" id="UP000179807"/>
    </source>
</evidence>
<dbReference type="GeneID" id="94836469"/>
<dbReference type="VEuPathDB" id="TrichDB:TRFO_21108"/>
<name>A0A1J4KKE5_9EUKA</name>
<gene>
    <name evidence="1" type="ORF">TRFO_21108</name>
</gene>
<proteinExistence type="predicted"/>
<protein>
    <recommendedName>
        <fullName evidence="3">HhH-GPD domain-containing protein</fullName>
    </recommendedName>
</protein>
<sequence length="208" mass="24117">MSSLPKKQFDAAMKDYLEAYNFTLDTHKSDMERINSLNGLLKNFDDFFYEYVYVVMASGFKGKIAARLTPLLVDCKGNMAKMQEIFKNQRKLDSIKKVWDNKENWEETRESFKSVDDLLNLPYIGNITKYHLARNIGLLSCAKPDLHLCKWVEKITGDKSEDMVNKVTKEIAEKLKRKQGTVDFALWVWLSHNRGEEAECCHGGYALR</sequence>
<evidence type="ECO:0008006" key="3">
    <source>
        <dbReference type="Google" id="ProtNLM"/>
    </source>
</evidence>
<accession>A0A1J4KKE5</accession>
<reference evidence="1" key="1">
    <citation type="submission" date="2016-10" db="EMBL/GenBank/DDBJ databases">
        <authorList>
            <person name="Benchimol M."/>
            <person name="Almeida L.G."/>
            <person name="Vasconcelos A.T."/>
            <person name="Perreira-Neves A."/>
            <person name="Rosa I.A."/>
            <person name="Tasca T."/>
            <person name="Bogo M.R."/>
            <person name="de Souza W."/>
        </authorList>
    </citation>
    <scope>NUCLEOTIDE SEQUENCE [LARGE SCALE GENOMIC DNA]</scope>
    <source>
        <strain evidence="1">K</strain>
    </source>
</reference>
<dbReference type="EMBL" id="MLAK01000628">
    <property type="protein sequence ID" value="OHT09829.1"/>
    <property type="molecule type" value="Genomic_DNA"/>
</dbReference>
<organism evidence="1 2">
    <name type="scientific">Tritrichomonas foetus</name>
    <dbReference type="NCBI Taxonomy" id="1144522"/>
    <lineage>
        <taxon>Eukaryota</taxon>
        <taxon>Metamonada</taxon>
        <taxon>Parabasalia</taxon>
        <taxon>Tritrichomonadida</taxon>
        <taxon>Tritrichomonadidae</taxon>
        <taxon>Tritrichomonas</taxon>
    </lineage>
</organism>
<keyword evidence="2" id="KW-1185">Reference proteome</keyword>
<dbReference type="OrthoDB" id="10258046at2759"/>
<dbReference type="AlphaFoldDB" id="A0A1J4KKE5"/>